<evidence type="ECO:0000313" key="2">
    <source>
        <dbReference type="EMBL" id="VDI71416.1"/>
    </source>
</evidence>
<proteinExistence type="predicted"/>
<comment type="caution">
    <text evidence="2">The sequence shown here is derived from an EMBL/GenBank/DDBJ whole genome shotgun (WGS) entry which is preliminary data.</text>
</comment>
<keyword evidence="3" id="KW-1185">Reference proteome</keyword>
<dbReference type="AlphaFoldDB" id="A0A8B6GY71"/>
<feature type="compositionally biased region" description="Polar residues" evidence="1">
    <location>
        <begin position="26"/>
        <end position="38"/>
    </location>
</feature>
<evidence type="ECO:0000313" key="3">
    <source>
        <dbReference type="Proteomes" id="UP000596742"/>
    </source>
</evidence>
<feature type="compositionally biased region" description="Basic and acidic residues" evidence="1">
    <location>
        <begin position="39"/>
        <end position="59"/>
    </location>
</feature>
<dbReference type="EMBL" id="UYJE01009228">
    <property type="protein sequence ID" value="VDI71416.1"/>
    <property type="molecule type" value="Genomic_DNA"/>
</dbReference>
<sequence length="66" mass="7665">MNHETHHSVQHLQVQEEEVKKENKTNDQLGINLNSQQGGDKHQDPDREKELGDQHRLISPDEQTIC</sequence>
<dbReference type="Proteomes" id="UP000596742">
    <property type="component" value="Unassembled WGS sequence"/>
</dbReference>
<reference evidence="2" key="1">
    <citation type="submission" date="2018-11" db="EMBL/GenBank/DDBJ databases">
        <authorList>
            <person name="Alioto T."/>
            <person name="Alioto T."/>
        </authorList>
    </citation>
    <scope>NUCLEOTIDE SEQUENCE</scope>
</reference>
<organism evidence="2 3">
    <name type="scientific">Mytilus galloprovincialis</name>
    <name type="common">Mediterranean mussel</name>
    <dbReference type="NCBI Taxonomy" id="29158"/>
    <lineage>
        <taxon>Eukaryota</taxon>
        <taxon>Metazoa</taxon>
        <taxon>Spiralia</taxon>
        <taxon>Lophotrochozoa</taxon>
        <taxon>Mollusca</taxon>
        <taxon>Bivalvia</taxon>
        <taxon>Autobranchia</taxon>
        <taxon>Pteriomorphia</taxon>
        <taxon>Mytilida</taxon>
        <taxon>Mytiloidea</taxon>
        <taxon>Mytilidae</taxon>
        <taxon>Mytilinae</taxon>
        <taxon>Mytilus</taxon>
    </lineage>
</organism>
<evidence type="ECO:0000256" key="1">
    <source>
        <dbReference type="SAM" id="MobiDB-lite"/>
    </source>
</evidence>
<protein>
    <submittedName>
        <fullName evidence="2">Uncharacterized protein</fullName>
    </submittedName>
</protein>
<feature type="region of interest" description="Disordered" evidence="1">
    <location>
        <begin position="1"/>
        <end position="66"/>
    </location>
</feature>
<name>A0A8B6GY71_MYTGA</name>
<accession>A0A8B6GY71</accession>
<gene>
    <name evidence="2" type="ORF">MGAL_10B012435</name>
</gene>